<feature type="transmembrane region" description="Helical" evidence="6">
    <location>
        <begin position="179"/>
        <end position="197"/>
    </location>
</feature>
<gene>
    <name evidence="7" type="ORF">D778_01119</name>
</gene>
<evidence type="ECO:0000256" key="2">
    <source>
        <dbReference type="ARBA" id="ARBA00022475"/>
    </source>
</evidence>
<feature type="transmembrane region" description="Helical" evidence="6">
    <location>
        <begin position="122"/>
        <end position="140"/>
    </location>
</feature>
<feature type="transmembrane region" description="Helical" evidence="6">
    <location>
        <begin position="156"/>
        <end position="173"/>
    </location>
</feature>
<dbReference type="GeneID" id="98642300"/>
<keyword evidence="4 6" id="KW-1133">Transmembrane helix</keyword>
<dbReference type="RefSeq" id="WP_007651156.1">
    <property type="nucleotide sequence ID" value="NZ_ANLA01000020.1"/>
</dbReference>
<dbReference type="AlphaFoldDB" id="M7MD71"/>
<dbReference type="Proteomes" id="UP000012024">
    <property type="component" value="Unassembled WGS sequence"/>
</dbReference>
<dbReference type="OrthoDB" id="88014at2"/>
<evidence type="ECO:0000256" key="3">
    <source>
        <dbReference type="ARBA" id="ARBA00022692"/>
    </source>
</evidence>
<feature type="transmembrane region" description="Helical" evidence="6">
    <location>
        <begin position="12"/>
        <end position="32"/>
    </location>
</feature>
<keyword evidence="2" id="KW-1003">Cell membrane</keyword>
<evidence type="ECO:0000256" key="6">
    <source>
        <dbReference type="SAM" id="Phobius"/>
    </source>
</evidence>
<feature type="transmembrane region" description="Helical" evidence="6">
    <location>
        <begin position="446"/>
        <end position="468"/>
    </location>
</feature>
<feature type="transmembrane region" description="Helical" evidence="6">
    <location>
        <begin position="327"/>
        <end position="348"/>
    </location>
</feature>
<feature type="transmembrane region" description="Helical" evidence="6">
    <location>
        <begin position="391"/>
        <end position="412"/>
    </location>
</feature>
<feature type="transmembrane region" description="Helical" evidence="6">
    <location>
        <begin position="424"/>
        <end position="440"/>
    </location>
</feature>
<feature type="transmembrane region" description="Helical" evidence="6">
    <location>
        <begin position="360"/>
        <end position="385"/>
    </location>
</feature>
<accession>M7MD71</accession>
<protein>
    <submittedName>
        <fullName evidence="7">Polysaccharide biosynthesis protein</fullName>
    </submittedName>
</protein>
<feature type="transmembrane region" description="Helical" evidence="6">
    <location>
        <begin position="38"/>
        <end position="60"/>
    </location>
</feature>
<evidence type="ECO:0000256" key="5">
    <source>
        <dbReference type="ARBA" id="ARBA00023136"/>
    </source>
</evidence>
<dbReference type="InterPro" id="IPR050833">
    <property type="entry name" value="Poly_Biosynth_Transport"/>
</dbReference>
<dbReference type="PATRIC" id="fig|1137281.3.peg.2475"/>
<feature type="transmembrane region" description="Helical" evidence="6">
    <location>
        <begin position="293"/>
        <end position="315"/>
    </location>
</feature>
<dbReference type="InterPro" id="IPR002797">
    <property type="entry name" value="Polysacc_synth"/>
</dbReference>
<feature type="transmembrane region" description="Helical" evidence="6">
    <location>
        <begin position="217"/>
        <end position="235"/>
    </location>
</feature>
<dbReference type="GO" id="GO:0005886">
    <property type="term" value="C:plasma membrane"/>
    <property type="evidence" value="ECO:0007669"/>
    <property type="project" value="UniProtKB-SubCell"/>
</dbReference>
<evidence type="ECO:0000313" key="8">
    <source>
        <dbReference type="Proteomes" id="UP000012024"/>
    </source>
</evidence>
<dbReference type="PANTHER" id="PTHR30250:SF11">
    <property type="entry name" value="O-ANTIGEN TRANSPORTER-RELATED"/>
    <property type="match status" value="1"/>
</dbReference>
<organism evidence="7 8">
    <name type="scientific">Xanthomarina gelatinilytica</name>
    <dbReference type="NCBI Taxonomy" id="1137281"/>
    <lineage>
        <taxon>Bacteria</taxon>
        <taxon>Pseudomonadati</taxon>
        <taxon>Bacteroidota</taxon>
        <taxon>Flavobacteriia</taxon>
        <taxon>Flavobacteriales</taxon>
        <taxon>Flavobacteriaceae</taxon>
        <taxon>Xanthomarina</taxon>
    </lineage>
</organism>
<feature type="transmembrane region" description="Helical" evidence="6">
    <location>
        <begin position="251"/>
        <end position="272"/>
    </location>
</feature>
<name>M7MD71_9FLAO</name>
<feature type="transmembrane region" description="Helical" evidence="6">
    <location>
        <begin position="80"/>
        <end position="102"/>
    </location>
</feature>
<dbReference type="PANTHER" id="PTHR30250">
    <property type="entry name" value="PST FAMILY PREDICTED COLANIC ACID TRANSPORTER"/>
    <property type="match status" value="1"/>
</dbReference>
<comment type="subcellular location">
    <subcellularLocation>
        <location evidence="1">Cell membrane</location>
        <topology evidence="1">Multi-pass membrane protein</topology>
    </subcellularLocation>
</comment>
<sequence length="489" mass="55833">MGVVVNQSIKNTIVTYLGFGIGAINVLFLYTSFLSDEYFGLVSYLLSTANIMMPLMAFGVHNTIVKFYSSFKTKQSQNSFLTLMLFLPLLVIIPFGLIGHFAFSYISSWLAADNKIVVDYVWLIYIAAITFAYFEVFYAWSKVQMQTVFGNFMKEVFHRLCTTLLLLMLHAGYLSVNQFIYSVVGVYALRMLIMKLYAFSLRLPKLKFERIPNVSRILKYTTLIIVAGSVANVILEIDKFMINRYEAIENVAYYGVAIYIATVIGVPYRSMYQIVNPLTAKLLNEKNKIDLKILYQKSSLTLFIISGFIFLMIILNINELYKLINESYVDGLIVVFIIGLTKLSDSLLGNNNAILFNSDYYRMVLVLGVFLAVLTIVLNMVFIPLYGINGAAFATFIAILIYNISKILFVYYKFKILPFSANTIKVVLLLLVCLGVFYFWDFKFHPVLNIALKSLLISMFYGFVVYALHLSDDISILLNKIFRKNKHTS</sequence>
<comment type="caution">
    <text evidence="7">The sequence shown here is derived from an EMBL/GenBank/DDBJ whole genome shotgun (WGS) entry which is preliminary data.</text>
</comment>
<keyword evidence="8" id="KW-1185">Reference proteome</keyword>
<reference evidence="7 8" key="1">
    <citation type="submission" date="2012-12" db="EMBL/GenBank/DDBJ databases">
        <title>Genome assembly of Formosa sp. AK20.</title>
        <authorList>
            <person name="Kumar R."/>
            <person name="Khatri I."/>
            <person name="Vaidya B."/>
            <person name="Subramanian S."/>
            <person name="Pinnaka A."/>
        </authorList>
    </citation>
    <scope>NUCLEOTIDE SEQUENCE [LARGE SCALE GENOMIC DNA]</scope>
    <source>
        <strain evidence="7 8">AK20</strain>
    </source>
</reference>
<dbReference type="Pfam" id="PF01943">
    <property type="entry name" value="Polysacc_synt"/>
    <property type="match status" value="1"/>
</dbReference>
<proteinExistence type="predicted"/>
<evidence type="ECO:0000256" key="1">
    <source>
        <dbReference type="ARBA" id="ARBA00004651"/>
    </source>
</evidence>
<dbReference type="eggNOG" id="COG2244">
    <property type="taxonomic scope" value="Bacteria"/>
</dbReference>
<evidence type="ECO:0000256" key="4">
    <source>
        <dbReference type="ARBA" id="ARBA00022989"/>
    </source>
</evidence>
<keyword evidence="3 6" id="KW-0812">Transmembrane</keyword>
<keyword evidence="5 6" id="KW-0472">Membrane</keyword>
<evidence type="ECO:0000313" key="7">
    <source>
        <dbReference type="EMBL" id="EMQ94107.1"/>
    </source>
</evidence>
<dbReference type="EMBL" id="ANLA01000020">
    <property type="protein sequence ID" value="EMQ94107.1"/>
    <property type="molecule type" value="Genomic_DNA"/>
</dbReference>